<dbReference type="KEGG" id="faf:OE104_08200"/>
<dbReference type="RefSeq" id="WP_275416406.1">
    <property type="nucleotide sequence ID" value="NZ_CP106878.1"/>
</dbReference>
<dbReference type="CDD" id="cd04301">
    <property type="entry name" value="NAT_SF"/>
    <property type="match status" value="1"/>
</dbReference>
<dbReference type="SUPFAM" id="SSF55729">
    <property type="entry name" value="Acyl-CoA N-acyltransferases (Nat)"/>
    <property type="match status" value="1"/>
</dbReference>
<evidence type="ECO:0000259" key="1">
    <source>
        <dbReference type="PROSITE" id="PS51186"/>
    </source>
</evidence>
<dbReference type="Gene3D" id="3.40.630.30">
    <property type="match status" value="1"/>
</dbReference>
<dbReference type="Pfam" id="PF13673">
    <property type="entry name" value="Acetyltransf_10"/>
    <property type="match status" value="1"/>
</dbReference>
<dbReference type="GO" id="GO:0004343">
    <property type="term" value="F:glucosamine 6-phosphate N-acetyltransferase activity"/>
    <property type="evidence" value="ECO:0007669"/>
    <property type="project" value="TreeGrafter"/>
</dbReference>
<feature type="domain" description="N-acetyltransferase" evidence="1">
    <location>
        <begin position="1"/>
        <end position="142"/>
    </location>
</feature>
<evidence type="ECO:0000313" key="2">
    <source>
        <dbReference type="EMBL" id="WAA08628.1"/>
    </source>
</evidence>
<accession>A0A9E8RV80</accession>
<dbReference type="Proteomes" id="UP001164718">
    <property type="component" value="Chromosome"/>
</dbReference>
<dbReference type="EMBL" id="CP106878">
    <property type="protein sequence ID" value="WAA08628.1"/>
    <property type="molecule type" value="Genomic_DNA"/>
</dbReference>
<dbReference type="InterPro" id="IPR000182">
    <property type="entry name" value="GNAT_dom"/>
</dbReference>
<dbReference type="PROSITE" id="PS51186">
    <property type="entry name" value="GNAT"/>
    <property type="match status" value="1"/>
</dbReference>
<evidence type="ECO:0000313" key="3">
    <source>
        <dbReference type="Proteomes" id="UP001164718"/>
    </source>
</evidence>
<gene>
    <name evidence="2" type="ORF">OE104_08200</name>
</gene>
<organism evidence="2 3">
    <name type="scientific">Fervidibacillus albus</name>
    <dbReference type="NCBI Taxonomy" id="2980026"/>
    <lineage>
        <taxon>Bacteria</taxon>
        <taxon>Bacillati</taxon>
        <taxon>Bacillota</taxon>
        <taxon>Bacilli</taxon>
        <taxon>Bacillales</taxon>
        <taxon>Bacillaceae</taxon>
        <taxon>Fervidibacillus</taxon>
    </lineage>
</organism>
<keyword evidence="3" id="KW-1185">Reference proteome</keyword>
<reference evidence="2" key="1">
    <citation type="submission" date="2022-09" db="EMBL/GenBank/DDBJ databases">
        <title>Complete Genomes of Fervidibacillus albus and Fervidibacillus halotolerans isolated from tidal flat sediments.</title>
        <authorList>
            <person name="Kwon K.K."/>
            <person name="Yang S.-H."/>
            <person name="Park M.J."/>
            <person name="Oh H.-M."/>
        </authorList>
    </citation>
    <scope>NUCLEOTIDE SEQUENCE</scope>
    <source>
        <strain evidence="2">MEBiC13591</strain>
    </source>
</reference>
<dbReference type="InterPro" id="IPR016181">
    <property type="entry name" value="Acyl_CoA_acyltransferase"/>
</dbReference>
<dbReference type="InterPro" id="IPR039143">
    <property type="entry name" value="GNPNAT1-like"/>
</dbReference>
<dbReference type="PANTHER" id="PTHR13355">
    <property type="entry name" value="GLUCOSAMINE 6-PHOSPHATE N-ACETYLTRANSFERASE"/>
    <property type="match status" value="1"/>
</dbReference>
<proteinExistence type="predicted"/>
<sequence>MEVKIVRNEKQLEDALKIRRIVFVEEQNVPVEEEIDQYEDESTHFVLYSEKKEPIGAGRFRDVNGVGKIERICVLPTYRNRGVGKLIMEKIIEFAKENNYSKVKLNSQTHAIPFYEKLGFKVISDEFMDAGIPHKTMERSLTK</sequence>
<protein>
    <submittedName>
        <fullName evidence="2">GNAT family N-acetyltransferase</fullName>
    </submittedName>
</protein>
<dbReference type="PANTHER" id="PTHR13355:SF11">
    <property type="entry name" value="GLUCOSAMINE 6-PHOSPHATE N-ACETYLTRANSFERASE"/>
    <property type="match status" value="1"/>
</dbReference>
<dbReference type="AlphaFoldDB" id="A0A9E8RV80"/>
<name>A0A9E8RV80_9BACI</name>